<gene>
    <name evidence="2" type="ORF">MALGJ_00600</name>
</gene>
<evidence type="ECO:0000256" key="1">
    <source>
        <dbReference type="SAM" id="MobiDB-lite"/>
    </source>
</evidence>
<organism evidence="2 3">
    <name type="scientific">Mycolicibacter algericus</name>
    <name type="common">Mycobacterium algericum</name>
    <dbReference type="NCBI Taxonomy" id="1288388"/>
    <lineage>
        <taxon>Bacteria</taxon>
        <taxon>Bacillati</taxon>
        <taxon>Actinomycetota</taxon>
        <taxon>Actinomycetes</taxon>
        <taxon>Mycobacteriales</taxon>
        <taxon>Mycobacteriaceae</taxon>
        <taxon>Mycolicibacter</taxon>
    </lineage>
</organism>
<feature type="compositionally biased region" description="Basic and acidic residues" evidence="1">
    <location>
        <begin position="60"/>
        <end position="73"/>
    </location>
</feature>
<evidence type="ECO:0000313" key="3">
    <source>
        <dbReference type="Proteomes" id="UP000465305"/>
    </source>
</evidence>
<feature type="compositionally biased region" description="Gly residues" evidence="1">
    <location>
        <begin position="85"/>
        <end position="94"/>
    </location>
</feature>
<dbReference type="EMBL" id="BLKY01000001">
    <property type="protein sequence ID" value="GFG83384.1"/>
    <property type="molecule type" value="Genomic_DNA"/>
</dbReference>
<evidence type="ECO:0000313" key="2">
    <source>
        <dbReference type="EMBL" id="GFG83384.1"/>
    </source>
</evidence>
<comment type="caution">
    <text evidence="2">The sequence shown here is derived from an EMBL/GenBank/DDBJ whole genome shotgun (WGS) entry which is preliminary data.</text>
</comment>
<name>A0A7I9Y444_MYCAL</name>
<reference evidence="2 3" key="1">
    <citation type="journal article" date="2019" name="Emerg. Microbes Infect.">
        <title>Comprehensive subspecies identification of 175 nontuberculous mycobacteria species based on 7547 genomic profiles.</title>
        <authorList>
            <person name="Matsumoto Y."/>
            <person name="Kinjo T."/>
            <person name="Motooka D."/>
            <person name="Nabeya D."/>
            <person name="Jung N."/>
            <person name="Uechi K."/>
            <person name="Horii T."/>
            <person name="Iida T."/>
            <person name="Fujita J."/>
            <person name="Nakamura S."/>
        </authorList>
    </citation>
    <scope>NUCLEOTIDE SEQUENCE [LARGE SCALE GENOMIC DNA]</scope>
    <source>
        <strain evidence="2 3">JCM 30723</strain>
    </source>
</reference>
<feature type="region of interest" description="Disordered" evidence="1">
    <location>
        <begin position="39"/>
        <end position="101"/>
    </location>
</feature>
<sequence>MQHRCVGGFTYRDRVIAGGALIEDGDPILATHADHFVAVAEPSTPGGETASTDRRRSRNERRGAAGRPVEKNASEQQDAPEMTLLGGGGAGEAGAEGDDSP</sequence>
<accession>A0A7I9Y444</accession>
<dbReference type="AlphaFoldDB" id="A0A7I9Y444"/>
<dbReference type="RefSeq" id="WP_083037666.1">
    <property type="nucleotide sequence ID" value="NZ_BLKY01000001.1"/>
</dbReference>
<proteinExistence type="predicted"/>
<protein>
    <submittedName>
        <fullName evidence="2">Uncharacterized protein</fullName>
    </submittedName>
</protein>
<dbReference type="Proteomes" id="UP000465305">
    <property type="component" value="Unassembled WGS sequence"/>
</dbReference>